<reference evidence="1 2" key="1">
    <citation type="submission" date="2024-01" db="EMBL/GenBank/DDBJ databases">
        <title>The genomes of 5 underutilized Papilionoideae crops provide insights into root nodulation and disease resistanc.</title>
        <authorList>
            <person name="Jiang F."/>
        </authorList>
    </citation>
    <scope>NUCLEOTIDE SEQUENCE [LARGE SCALE GENOMIC DNA]</scope>
    <source>
        <strain evidence="1">JINMINGXINNONG_FW02</strain>
        <tissue evidence="1">Leaves</tissue>
    </source>
</reference>
<name>A0AAN9RRR1_PHACN</name>
<gene>
    <name evidence="1" type="ORF">VNO80_03636</name>
</gene>
<protein>
    <submittedName>
        <fullName evidence="1">Uncharacterized protein</fullName>
    </submittedName>
</protein>
<dbReference type="Proteomes" id="UP001374584">
    <property type="component" value="Unassembled WGS sequence"/>
</dbReference>
<dbReference type="EMBL" id="JAYMYR010000002">
    <property type="protein sequence ID" value="KAK7378198.1"/>
    <property type="molecule type" value="Genomic_DNA"/>
</dbReference>
<evidence type="ECO:0000313" key="2">
    <source>
        <dbReference type="Proteomes" id="UP001374584"/>
    </source>
</evidence>
<evidence type="ECO:0000313" key="1">
    <source>
        <dbReference type="EMBL" id="KAK7378198.1"/>
    </source>
</evidence>
<dbReference type="AlphaFoldDB" id="A0AAN9RRR1"/>
<proteinExistence type="predicted"/>
<keyword evidence="2" id="KW-1185">Reference proteome</keyword>
<organism evidence="1 2">
    <name type="scientific">Phaseolus coccineus</name>
    <name type="common">Scarlet runner bean</name>
    <name type="synonym">Phaseolus multiflorus</name>
    <dbReference type="NCBI Taxonomy" id="3886"/>
    <lineage>
        <taxon>Eukaryota</taxon>
        <taxon>Viridiplantae</taxon>
        <taxon>Streptophyta</taxon>
        <taxon>Embryophyta</taxon>
        <taxon>Tracheophyta</taxon>
        <taxon>Spermatophyta</taxon>
        <taxon>Magnoliopsida</taxon>
        <taxon>eudicotyledons</taxon>
        <taxon>Gunneridae</taxon>
        <taxon>Pentapetalae</taxon>
        <taxon>rosids</taxon>
        <taxon>fabids</taxon>
        <taxon>Fabales</taxon>
        <taxon>Fabaceae</taxon>
        <taxon>Papilionoideae</taxon>
        <taxon>50 kb inversion clade</taxon>
        <taxon>NPAAA clade</taxon>
        <taxon>indigoferoid/millettioid clade</taxon>
        <taxon>Phaseoleae</taxon>
        <taxon>Phaseolus</taxon>
    </lineage>
</organism>
<sequence>MHRHHFPVSHTTLFSVLKRVHVPAVFFFAISLSRTESFLLEKCLNLLQNINTNKSDNVTNPKDPFVCHHFCVW</sequence>
<accession>A0AAN9RRR1</accession>
<comment type="caution">
    <text evidence="1">The sequence shown here is derived from an EMBL/GenBank/DDBJ whole genome shotgun (WGS) entry which is preliminary data.</text>
</comment>